<dbReference type="KEGG" id="gtt:GUITHDRAFT_158389"/>
<organism evidence="8">
    <name type="scientific">Guillardia theta (strain CCMP2712)</name>
    <name type="common">Cryptophyte</name>
    <dbReference type="NCBI Taxonomy" id="905079"/>
    <lineage>
        <taxon>Eukaryota</taxon>
        <taxon>Cryptophyceae</taxon>
        <taxon>Pyrenomonadales</taxon>
        <taxon>Geminigeraceae</taxon>
        <taxon>Guillardia</taxon>
    </lineage>
</organism>
<accession>L1IV35</accession>
<feature type="domain" description="Aminotransferase class I/classII large" evidence="7">
    <location>
        <begin position="26"/>
        <end position="266"/>
    </location>
</feature>
<name>L1IV35_GUITC</name>
<keyword evidence="10" id="KW-1185">Reference proteome</keyword>
<dbReference type="InterPro" id="IPR004839">
    <property type="entry name" value="Aminotransferase_I/II_large"/>
</dbReference>
<protein>
    <recommendedName>
        <fullName evidence="7">Aminotransferase class I/classII large domain-containing protein</fullName>
    </recommendedName>
</protein>
<reference evidence="10" key="2">
    <citation type="submission" date="2012-11" db="EMBL/GenBank/DDBJ databases">
        <authorList>
            <person name="Kuo A."/>
            <person name="Curtis B.A."/>
            <person name="Tanifuji G."/>
            <person name="Burki F."/>
            <person name="Gruber A."/>
            <person name="Irimia M."/>
            <person name="Maruyama S."/>
            <person name="Arias M.C."/>
            <person name="Ball S.G."/>
            <person name="Gile G.H."/>
            <person name="Hirakawa Y."/>
            <person name="Hopkins J.F."/>
            <person name="Rensing S.A."/>
            <person name="Schmutz J."/>
            <person name="Symeonidi A."/>
            <person name="Elias M."/>
            <person name="Eveleigh R.J."/>
            <person name="Herman E.K."/>
            <person name="Klute M.J."/>
            <person name="Nakayama T."/>
            <person name="Obornik M."/>
            <person name="Reyes-Prieto A."/>
            <person name="Armbrust E.V."/>
            <person name="Aves S.J."/>
            <person name="Beiko R.G."/>
            <person name="Coutinho P."/>
            <person name="Dacks J.B."/>
            <person name="Durnford D.G."/>
            <person name="Fast N.M."/>
            <person name="Green B.R."/>
            <person name="Grisdale C."/>
            <person name="Hempe F."/>
            <person name="Henrissat B."/>
            <person name="Hoppner M.P."/>
            <person name="Ishida K.-I."/>
            <person name="Kim E."/>
            <person name="Koreny L."/>
            <person name="Kroth P.G."/>
            <person name="Liu Y."/>
            <person name="Malik S.-B."/>
            <person name="Maier U.G."/>
            <person name="McRose D."/>
            <person name="Mock T."/>
            <person name="Neilson J.A."/>
            <person name="Onodera N.T."/>
            <person name="Poole A.M."/>
            <person name="Pritham E.J."/>
            <person name="Richards T.A."/>
            <person name="Rocap G."/>
            <person name="Roy S.W."/>
            <person name="Sarai C."/>
            <person name="Schaack S."/>
            <person name="Shirato S."/>
            <person name="Slamovits C.H."/>
            <person name="Spencer D.F."/>
            <person name="Suzuki S."/>
            <person name="Worden A.Z."/>
            <person name="Zauner S."/>
            <person name="Barry K."/>
            <person name="Bell C."/>
            <person name="Bharti A.K."/>
            <person name="Crow J.A."/>
            <person name="Grimwood J."/>
            <person name="Kramer R."/>
            <person name="Lindquist E."/>
            <person name="Lucas S."/>
            <person name="Salamov A."/>
            <person name="McFadden G.I."/>
            <person name="Lane C.E."/>
            <person name="Keeling P.J."/>
            <person name="Gray M.W."/>
            <person name="Grigoriev I.V."/>
            <person name="Archibald J.M."/>
        </authorList>
    </citation>
    <scope>NUCLEOTIDE SEQUENCE</scope>
    <source>
        <strain evidence="10">CCMP2712</strain>
    </source>
</reference>
<evidence type="ECO:0000256" key="2">
    <source>
        <dbReference type="ARBA" id="ARBA00007441"/>
    </source>
</evidence>
<dbReference type="eggNOG" id="KOG0257">
    <property type="taxonomic scope" value="Eukaryota"/>
</dbReference>
<dbReference type="PANTHER" id="PTHR46383:SF2">
    <property type="entry name" value="AMINOTRANSFERASE"/>
    <property type="match status" value="1"/>
</dbReference>
<dbReference type="Gene3D" id="3.40.640.10">
    <property type="entry name" value="Type I PLP-dependent aspartate aminotransferase-like (Major domain)"/>
    <property type="match status" value="2"/>
</dbReference>
<dbReference type="RefSeq" id="XP_005826724.1">
    <property type="nucleotide sequence ID" value="XM_005826667.1"/>
</dbReference>
<reference evidence="9" key="3">
    <citation type="submission" date="2015-06" db="UniProtKB">
        <authorList>
            <consortium name="EnsemblProtists"/>
        </authorList>
    </citation>
    <scope>IDENTIFICATION</scope>
</reference>
<evidence type="ECO:0000259" key="7">
    <source>
        <dbReference type="Pfam" id="PF00155"/>
    </source>
</evidence>
<proteinExistence type="inferred from homology"/>
<dbReference type="STRING" id="905079.L1IV35"/>
<dbReference type="EnsemblProtists" id="EKX39744">
    <property type="protein sequence ID" value="EKX39744"/>
    <property type="gene ID" value="GUITHDRAFT_158389"/>
</dbReference>
<keyword evidence="6" id="KW-0472">Membrane</keyword>
<keyword evidence="6" id="KW-0812">Transmembrane</keyword>
<dbReference type="Proteomes" id="UP000011087">
    <property type="component" value="Unassembled WGS sequence"/>
</dbReference>
<dbReference type="GeneID" id="17296417"/>
<dbReference type="SUPFAM" id="SSF53383">
    <property type="entry name" value="PLP-dependent transferases"/>
    <property type="match status" value="1"/>
</dbReference>
<dbReference type="GO" id="GO:0006520">
    <property type="term" value="P:amino acid metabolic process"/>
    <property type="evidence" value="ECO:0007669"/>
    <property type="project" value="InterPro"/>
</dbReference>
<keyword evidence="5" id="KW-0663">Pyridoxal phosphate</keyword>
<dbReference type="PANTHER" id="PTHR46383">
    <property type="entry name" value="ASPARTATE AMINOTRANSFERASE"/>
    <property type="match status" value="1"/>
</dbReference>
<dbReference type="PaxDb" id="55529-EKX39744"/>
<keyword evidence="3" id="KW-0032">Aminotransferase</keyword>
<evidence type="ECO:0000313" key="9">
    <source>
        <dbReference type="EnsemblProtists" id="EKX39744"/>
    </source>
</evidence>
<keyword evidence="6" id="KW-1133">Transmembrane helix</keyword>
<dbReference type="Pfam" id="PF00155">
    <property type="entry name" value="Aminotran_1_2"/>
    <property type="match status" value="2"/>
</dbReference>
<dbReference type="EMBL" id="JH993037">
    <property type="protein sequence ID" value="EKX39744.1"/>
    <property type="molecule type" value="Genomic_DNA"/>
</dbReference>
<evidence type="ECO:0000256" key="6">
    <source>
        <dbReference type="SAM" id="Phobius"/>
    </source>
</evidence>
<evidence type="ECO:0000256" key="1">
    <source>
        <dbReference type="ARBA" id="ARBA00001933"/>
    </source>
</evidence>
<dbReference type="PROSITE" id="PS00105">
    <property type="entry name" value="AA_TRANSFER_CLASS_1"/>
    <property type="match status" value="1"/>
</dbReference>
<dbReference type="InterPro" id="IPR004838">
    <property type="entry name" value="NHTrfase_class1_PyrdxlP-BS"/>
</dbReference>
<sequence>MSERGRTRAFLVMEVMREALAKDPKETIHLEVGQPSSPAPRKVREAASAALQGEEKLGYTEAAGVRELREKIAGHYKTSYGVEVDAGSVLVTTGSSGAFIVAFTGAFDHGDRVAMASPGYPCYRNILEALGVEVVELPVGEETNWQPTRAMLEEAMKGGKIHGLILASPSNPTGTILRSSEMQDLCSCCSTHGIRLISDEIYHGIIMEGRADSALQFKKDAVIINSFSKYYSMTGWRLGWIVCQDPQLAQSFENLLQNFFISAPTLSQLAGDPSSLLRLPLTDLLLTRLLLLFLVSSTLFAGIAAFDCIDELEQHVERYKKNREVLLNGLPKAGFHELSRPQGAFYIYAHVKHICKDSMELAKKILADCSVAVTPGLDFDLSRGGEFIRFSFAGATQDMERACEKLQRW</sequence>
<gene>
    <name evidence="8" type="ORF">GUITHDRAFT_158389</name>
</gene>
<evidence type="ECO:0000313" key="8">
    <source>
        <dbReference type="EMBL" id="EKX39744.1"/>
    </source>
</evidence>
<dbReference type="InterPro" id="IPR015421">
    <property type="entry name" value="PyrdxlP-dep_Trfase_major"/>
</dbReference>
<evidence type="ECO:0000256" key="3">
    <source>
        <dbReference type="ARBA" id="ARBA00022576"/>
    </source>
</evidence>
<dbReference type="GO" id="GO:0008483">
    <property type="term" value="F:transaminase activity"/>
    <property type="evidence" value="ECO:0007669"/>
    <property type="project" value="UniProtKB-KW"/>
</dbReference>
<dbReference type="OrthoDB" id="7042322at2759"/>
<dbReference type="InterPro" id="IPR050596">
    <property type="entry name" value="AspAT/PAT-like"/>
</dbReference>
<dbReference type="GO" id="GO:0030170">
    <property type="term" value="F:pyridoxal phosphate binding"/>
    <property type="evidence" value="ECO:0007669"/>
    <property type="project" value="InterPro"/>
</dbReference>
<evidence type="ECO:0000313" key="10">
    <source>
        <dbReference type="Proteomes" id="UP000011087"/>
    </source>
</evidence>
<comment type="cofactor">
    <cofactor evidence="1">
        <name>pyridoxal 5'-phosphate</name>
        <dbReference type="ChEBI" id="CHEBI:597326"/>
    </cofactor>
</comment>
<dbReference type="AlphaFoldDB" id="L1IV35"/>
<evidence type="ECO:0000256" key="5">
    <source>
        <dbReference type="ARBA" id="ARBA00022898"/>
    </source>
</evidence>
<comment type="similarity">
    <text evidence="2">Belongs to the class-I pyridoxal-phosphate-dependent aminotransferase family.</text>
</comment>
<evidence type="ECO:0000256" key="4">
    <source>
        <dbReference type="ARBA" id="ARBA00022679"/>
    </source>
</evidence>
<feature type="transmembrane region" description="Helical" evidence="6">
    <location>
        <begin position="285"/>
        <end position="306"/>
    </location>
</feature>
<keyword evidence="4" id="KW-0808">Transferase</keyword>
<dbReference type="OMA" id="MFINAPT"/>
<dbReference type="InterPro" id="IPR015424">
    <property type="entry name" value="PyrdxlP-dep_Trfase"/>
</dbReference>
<feature type="domain" description="Aminotransferase class I/classII large" evidence="7">
    <location>
        <begin position="309"/>
        <end position="406"/>
    </location>
</feature>
<dbReference type="CDD" id="cd00609">
    <property type="entry name" value="AAT_like"/>
    <property type="match status" value="1"/>
</dbReference>
<reference evidence="8 10" key="1">
    <citation type="journal article" date="2012" name="Nature">
        <title>Algal genomes reveal evolutionary mosaicism and the fate of nucleomorphs.</title>
        <authorList>
            <consortium name="DOE Joint Genome Institute"/>
            <person name="Curtis B.A."/>
            <person name="Tanifuji G."/>
            <person name="Burki F."/>
            <person name="Gruber A."/>
            <person name="Irimia M."/>
            <person name="Maruyama S."/>
            <person name="Arias M.C."/>
            <person name="Ball S.G."/>
            <person name="Gile G.H."/>
            <person name="Hirakawa Y."/>
            <person name="Hopkins J.F."/>
            <person name="Kuo A."/>
            <person name="Rensing S.A."/>
            <person name="Schmutz J."/>
            <person name="Symeonidi A."/>
            <person name="Elias M."/>
            <person name="Eveleigh R.J."/>
            <person name="Herman E.K."/>
            <person name="Klute M.J."/>
            <person name="Nakayama T."/>
            <person name="Obornik M."/>
            <person name="Reyes-Prieto A."/>
            <person name="Armbrust E.V."/>
            <person name="Aves S.J."/>
            <person name="Beiko R.G."/>
            <person name="Coutinho P."/>
            <person name="Dacks J.B."/>
            <person name="Durnford D.G."/>
            <person name="Fast N.M."/>
            <person name="Green B.R."/>
            <person name="Grisdale C.J."/>
            <person name="Hempel F."/>
            <person name="Henrissat B."/>
            <person name="Hoppner M.P."/>
            <person name="Ishida K."/>
            <person name="Kim E."/>
            <person name="Koreny L."/>
            <person name="Kroth P.G."/>
            <person name="Liu Y."/>
            <person name="Malik S.B."/>
            <person name="Maier U.G."/>
            <person name="McRose D."/>
            <person name="Mock T."/>
            <person name="Neilson J.A."/>
            <person name="Onodera N.T."/>
            <person name="Poole A.M."/>
            <person name="Pritham E.J."/>
            <person name="Richards T.A."/>
            <person name="Rocap G."/>
            <person name="Roy S.W."/>
            <person name="Sarai C."/>
            <person name="Schaack S."/>
            <person name="Shirato S."/>
            <person name="Slamovits C.H."/>
            <person name="Spencer D.F."/>
            <person name="Suzuki S."/>
            <person name="Worden A.Z."/>
            <person name="Zauner S."/>
            <person name="Barry K."/>
            <person name="Bell C."/>
            <person name="Bharti A.K."/>
            <person name="Crow J.A."/>
            <person name="Grimwood J."/>
            <person name="Kramer R."/>
            <person name="Lindquist E."/>
            <person name="Lucas S."/>
            <person name="Salamov A."/>
            <person name="McFadden G.I."/>
            <person name="Lane C.E."/>
            <person name="Keeling P.J."/>
            <person name="Gray M.W."/>
            <person name="Grigoriev I.V."/>
            <person name="Archibald J.M."/>
        </authorList>
    </citation>
    <scope>NUCLEOTIDE SEQUENCE</scope>
    <source>
        <strain evidence="8 10">CCMP2712</strain>
    </source>
</reference>
<dbReference type="HOGENOM" id="CLU_017584_4_3_1"/>